<protein>
    <submittedName>
        <fullName evidence="1">Uncharacterized protein</fullName>
    </submittedName>
</protein>
<dbReference type="EMBL" id="ML734619">
    <property type="protein sequence ID" value="KAB8244973.1"/>
    <property type="molecule type" value="Genomic_DNA"/>
</dbReference>
<dbReference type="VEuPathDB" id="FungiDB:AFLA_012385"/>
<name>A0A5N6GWY5_ASPFL</name>
<dbReference type="AlphaFoldDB" id="A0A5N6GWY5"/>
<reference evidence="1" key="1">
    <citation type="submission" date="2019-04" db="EMBL/GenBank/DDBJ databases">
        <title>Friends and foes A comparative genomics study of 23 Aspergillus species from section Flavi.</title>
        <authorList>
            <consortium name="DOE Joint Genome Institute"/>
            <person name="Kjaerbolling I."/>
            <person name="Vesth T."/>
            <person name="Frisvad J.C."/>
            <person name="Nybo J.L."/>
            <person name="Theobald S."/>
            <person name="Kildgaard S."/>
            <person name="Isbrandt T."/>
            <person name="Kuo A."/>
            <person name="Sato A."/>
            <person name="Lyhne E.K."/>
            <person name="Kogle M.E."/>
            <person name="Wiebenga A."/>
            <person name="Kun R.S."/>
            <person name="Lubbers R.J."/>
            <person name="Makela M.R."/>
            <person name="Barry K."/>
            <person name="Chovatia M."/>
            <person name="Clum A."/>
            <person name="Daum C."/>
            <person name="Haridas S."/>
            <person name="He G."/>
            <person name="LaButti K."/>
            <person name="Lipzen A."/>
            <person name="Mondo S."/>
            <person name="Riley R."/>
            <person name="Salamov A."/>
            <person name="Simmons B.A."/>
            <person name="Magnuson J.K."/>
            <person name="Henrissat B."/>
            <person name="Mortensen U.H."/>
            <person name="Larsen T.O."/>
            <person name="Devries R.P."/>
            <person name="Grigoriev I.V."/>
            <person name="Machida M."/>
            <person name="Baker S.E."/>
            <person name="Andersen M.R."/>
        </authorList>
    </citation>
    <scope>NUCLEOTIDE SEQUENCE [LARGE SCALE GENOMIC DNA]</scope>
    <source>
        <strain evidence="1">CBS 121.62</strain>
    </source>
</reference>
<evidence type="ECO:0000313" key="1">
    <source>
        <dbReference type="EMBL" id="KAB8244973.1"/>
    </source>
</evidence>
<sequence length="192" mass="21256">MSPNKSYKTGEAFNTALGAGLRSTWAGADAIHGAVNAGVKIQGAVAEHKWTKARVNEQLQRAQHPDGKPRVDHSAQYQAANPTLSNLGNDKNLYNRVNGGDYQTNMTEYKVSDHNSYIFACQSNSTIGTRIVDSVYNLQSRPNVTMWRLPRPFNVTWWFPCQPIAMQGDQPPLGYPRTPLNEAFAYGLEIAS</sequence>
<organism evidence="1">
    <name type="scientific">Aspergillus flavus</name>
    <dbReference type="NCBI Taxonomy" id="5059"/>
    <lineage>
        <taxon>Eukaryota</taxon>
        <taxon>Fungi</taxon>
        <taxon>Dikarya</taxon>
        <taxon>Ascomycota</taxon>
        <taxon>Pezizomycotina</taxon>
        <taxon>Eurotiomycetes</taxon>
        <taxon>Eurotiomycetidae</taxon>
        <taxon>Eurotiales</taxon>
        <taxon>Aspergillaceae</taxon>
        <taxon>Aspergillus</taxon>
        <taxon>Aspergillus subgen. Circumdati</taxon>
    </lineage>
</organism>
<dbReference type="Proteomes" id="UP000325434">
    <property type="component" value="Unassembled WGS sequence"/>
</dbReference>
<dbReference type="VEuPathDB" id="FungiDB:F9C07_1181829"/>
<proteinExistence type="predicted"/>
<accession>A0A5N6GWY5</accession>
<gene>
    <name evidence="1" type="ORF">BDV35DRAFT_406183</name>
</gene>